<dbReference type="GO" id="GO:0036503">
    <property type="term" value="P:ERAD pathway"/>
    <property type="evidence" value="ECO:0007669"/>
    <property type="project" value="TreeGrafter"/>
</dbReference>
<dbReference type="GO" id="GO:0006260">
    <property type="term" value="P:DNA replication"/>
    <property type="evidence" value="ECO:0007669"/>
    <property type="project" value="UniProtKB-KW"/>
</dbReference>
<evidence type="ECO:0000259" key="4">
    <source>
        <dbReference type="PROSITE" id="PS50076"/>
    </source>
</evidence>
<dbReference type="Pfam" id="PF00226">
    <property type="entry name" value="DnaJ"/>
    <property type="match status" value="1"/>
</dbReference>
<dbReference type="Proteomes" id="UP000253490">
    <property type="component" value="Unassembled WGS sequence"/>
</dbReference>
<evidence type="ECO:0000256" key="2">
    <source>
        <dbReference type="ARBA" id="ARBA00023186"/>
    </source>
</evidence>
<dbReference type="CDD" id="cd06257">
    <property type="entry name" value="DnaJ"/>
    <property type="match status" value="1"/>
</dbReference>
<keyword evidence="3" id="KW-0812">Transmembrane</keyword>
<dbReference type="PRINTS" id="PR00625">
    <property type="entry name" value="JDOMAIN"/>
</dbReference>
<reference evidence="5 6" key="1">
    <citation type="submission" date="2018-06" db="EMBL/GenBank/DDBJ databases">
        <title>Genomic Encyclopedia of Type Strains, Phase IV (KMG-IV): sequencing the most valuable type-strain genomes for metagenomic binning, comparative biology and taxonomic classification.</title>
        <authorList>
            <person name="Goeker M."/>
        </authorList>
    </citation>
    <scope>NUCLEOTIDE SEQUENCE [LARGE SCALE GENOMIC DNA]</scope>
    <source>
        <strain evidence="5 6">DSM 22112</strain>
    </source>
</reference>
<organism evidence="5 6">
    <name type="scientific">Alkalibaculum bacchi</name>
    <dbReference type="NCBI Taxonomy" id="645887"/>
    <lineage>
        <taxon>Bacteria</taxon>
        <taxon>Bacillati</taxon>
        <taxon>Bacillota</taxon>
        <taxon>Clostridia</taxon>
        <taxon>Eubacteriales</taxon>
        <taxon>Eubacteriaceae</taxon>
        <taxon>Alkalibaculum</taxon>
    </lineage>
</organism>
<evidence type="ECO:0000256" key="3">
    <source>
        <dbReference type="SAM" id="Phobius"/>
    </source>
</evidence>
<accession>A0A366I3A5</accession>
<dbReference type="EMBL" id="QNRX01000015">
    <property type="protein sequence ID" value="RBP61025.1"/>
    <property type="molecule type" value="Genomic_DNA"/>
</dbReference>
<gene>
    <name evidence="5" type="ORF">DES36_11523</name>
</gene>
<dbReference type="RefSeq" id="WP_207657454.1">
    <property type="nucleotide sequence ID" value="NZ_QNRX01000015.1"/>
</dbReference>
<dbReference type="PROSITE" id="PS50076">
    <property type="entry name" value="DNAJ_2"/>
    <property type="match status" value="1"/>
</dbReference>
<protein>
    <submittedName>
        <fullName evidence="5">DnaJ-like protein</fullName>
    </submittedName>
</protein>
<feature type="transmembrane region" description="Helical" evidence="3">
    <location>
        <begin position="214"/>
        <end position="236"/>
    </location>
</feature>
<dbReference type="InterPro" id="IPR036869">
    <property type="entry name" value="J_dom_sf"/>
</dbReference>
<feature type="transmembrane region" description="Helical" evidence="3">
    <location>
        <begin position="316"/>
        <end position="337"/>
    </location>
</feature>
<dbReference type="GO" id="GO:0051087">
    <property type="term" value="F:protein-folding chaperone binding"/>
    <property type="evidence" value="ECO:0007669"/>
    <property type="project" value="TreeGrafter"/>
</dbReference>
<dbReference type="PROSITE" id="PS00636">
    <property type="entry name" value="DNAJ_1"/>
    <property type="match status" value="1"/>
</dbReference>
<dbReference type="InterPro" id="IPR018253">
    <property type="entry name" value="DnaJ_domain_CS"/>
</dbReference>
<feature type="transmembrane region" description="Helical" evidence="3">
    <location>
        <begin position="290"/>
        <end position="309"/>
    </location>
</feature>
<keyword evidence="3" id="KW-1133">Transmembrane helix</keyword>
<dbReference type="GO" id="GO:0051787">
    <property type="term" value="F:misfolded protein binding"/>
    <property type="evidence" value="ECO:0007669"/>
    <property type="project" value="TreeGrafter"/>
</dbReference>
<proteinExistence type="predicted"/>
<keyword evidence="3" id="KW-0472">Membrane</keyword>
<comment type="caution">
    <text evidence="5">The sequence shown here is derived from an EMBL/GenBank/DDBJ whole genome shotgun (WGS) entry which is preliminary data.</text>
</comment>
<evidence type="ECO:0000313" key="6">
    <source>
        <dbReference type="Proteomes" id="UP000253490"/>
    </source>
</evidence>
<evidence type="ECO:0000256" key="1">
    <source>
        <dbReference type="ARBA" id="ARBA00022705"/>
    </source>
</evidence>
<sequence>MKDYYKILEVNCDSSRDEIKKSYRKLAKQWHPDVNKRENAHEKFVEITEAYEILINDYNREQYDAIRNSSHYSQKDNDFSRKQQNARQKGKYYSTISFEEFLQKAFEIFVEVGKTTLYGEDEFNKSLKFNNYLKIGVKGWLSVLLIILTFTGVLAPVTIPILLRINLIDDKKEKIVGIKNIFIGMFIFAGVFLGVILGFYIICNLEDVFYYTYYLFTDFVSILILLIIIAIIVGFLKNNEKIDLSFTNFIDYIEKKGYGIKDFSGLFFWILSIFFTFLADNEEISPVMNLIAAGLSLFFFPMAIFFWLFMSKYKNFFIRLLTGIIFFFITAFIIINFDY</sequence>
<dbReference type="AlphaFoldDB" id="A0A366I3A5"/>
<feature type="transmembrane region" description="Helical" evidence="3">
    <location>
        <begin position="257"/>
        <end position="278"/>
    </location>
</feature>
<dbReference type="InterPro" id="IPR051948">
    <property type="entry name" value="Hsp70_co-chaperone_J-domain"/>
</dbReference>
<dbReference type="SUPFAM" id="SSF46565">
    <property type="entry name" value="Chaperone J-domain"/>
    <property type="match status" value="1"/>
</dbReference>
<feature type="transmembrane region" description="Helical" evidence="3">
    <location>
        <begin position="140"/>
        <end position="162"/>
    </location>
</feature>
<evidence type="ECO:0000313" key="5">
    <source>
        <dbReference type="EMBL" id="RBP61025.1"/>
    </source>
</evidence>
<dbReference type="PANTHER" id="PTHR44360:SF1">
    <property type="entry name" value="DNAJ HOMOLOG SUBFAMILY B MEMBER 9"/>
    <property type="match status" value="1"/>
</dbReference>
<keyword evidence="6" id="KW-1185">Reference proteome</keyword>
<dbReference type="InterPro" id="IPR001623">
    <property type="entry name" value="DnaJ_domain"/>
</dbReference>
<dbReference type="PANTHER" id="PTHR44360">
    <property type="entry name" value="DNAJ HOMOLOG SUBFAMILY B MEMBER 9"/>
    <property type="match status" value="1"/>
</dbReference>
<dbReference type="SMART" id="SM00271">
    <property type="entry name" value="DnaJ"/>
    <property type="match status" value="1"/>
</dbReference>
<keyword evidence="1" id="KW-0235">DNA replication</keyword>
<dbReference type="Gene3D" id="1.10.287.110">
    <property type="entry name" value="DnaJ domain"/>
    <property type="match status" value="1"/>
</dbReference>
<feature type="transmembrane region" description="Helical" evidence="3">
    <location>
        <begin position="182"/>
        <end position="202"/>
    </location>
</feature>
<name>A0A366I3A5_9FIRM</name>
<keyword evidence="2" id="KW-0143">Chaperone</keyword>
<feature type="domain" description="J" evidence="4">
    <location>
        <begin position="3"/>
        <end position="67"/>
    </location>
</feature>